<keyword evidence="9" id="KW-0560">Oxidoreductase</keyword>
<dbReference type="PANTHER" id="PTHR31517:SF79">
    <property type="entry name" value="PEROXIDASE 35-RELATED"/>
    <property type="match status" value="1"/>
</dbReference>
<evidence type="ECO:0000256" key="12">
    <source>
        <dbReference type="ARBA" id="ARBA00023324"/>
    </source>
</evidence>
<gene>
    <name evidence="20" type="primary">PER73</name>
    <name evidence="20" type="ORF">SDJN03_11542</name>
</gene>
<keyword evidence="8 15" id="KW-0479">Metal-binding</keyword>
<name>A0AAV6NBI8_9ROSI</name>
<feature type="site" description="Transition state stabilizer" evidence="16">
    <location>
        <position position="62"/>
    </location>
</feature>
<dbReference type="InterPro" id="IPR000823">
    <property type="entry name" value="Peroxidase_pln"/>
</dbReference>
<accession>A0AAV6NBI8</accession>
<dbReference type="GO" id="GO:0042744">
    <property type="term" value="P:hydrogen peroxide catabolic process"/>
    <property type="evidence" value="ECO:0007669"/>
    <property type="project" value="UniProtKB-KW"/>
</dbReference>
<organism evidence="20 21">
    <name type="scientific">Cucurbita argyrosperma subsp. sororia</name>
    <dbReference type="NCBI Taxonomy" id="37648"/>
    <lineage>
        <taxon>Eukaryota</taxon>
        <taxon>Viridiplantae</taxon>
        <taxon>Streptophyta</taxon>
        <taxon>Embryophyta</taxon>
        <taxon>Tracheophyta</taxon>
        <taxon>Spermatophyta</taxon>
        <taxon>Magnoliopsida</taxon>
        <taxon>eudicotyledons</taxon>
        <taxon>Gunneridae</taxon>
        <taxon>Pentapetalae</taxon>
        <taxon>rosids</taxon>
        <taxon>fabids</taxon>
        <taxon>Cucurbitales</taxon>
        <taxon>Cucurbitaceae</taxon>
        <taxon>Cucurbiteae</taxon>
        <taxon>Cucurbita</taxon>
    </lineage>
</organism>
<comment type="cofactor">
    <cofactor evidence="15">
        <name>heme b</name>
        <dbReference type="ChEBI" id="CHEBI:60344"/>
    </cofactor>
    <text evidence="15">Binds 1 heme b (iron(II)-protoporphyrin IX) group per subunit.</text>
</comment>
<comment type="caution">
    <text evidence="20">The sequence shown here is derived from an EMBL/GenBank/DDBJ whole genome shotgun (WGS) entry which is preliminary data.</text>
</comment>
<feature type="binding site" evidence="15">
    <location>
        <position position="256"/>
    </location>
    <ligand>
        <name>Ca(2+)</name>
        <dbReference type="ChEBI" id="CHEBI:29108"/>
        <label>2</label>
    </ligand>
</feature>
<feature type="active site" description="Proton acceptor" evidence="13">
    <location>
        <position position="66"/>
    </location>
</feature>
<keyword evidence="18" id="KW-0732">Signal</keyword>
<comment type="cofactor">
    <cofactor evidence="15">
        <name>Ca(2+)</name>
        <dbReference type="ChEBI" id="CHEBI:29108"/>
    </cofactor>
    <text evidence="15">Binds 2 calcium ions per subunit.</text>
</comment>
<feature type="binding site" evidence="15">
    <location>
        <position position="88"/>
    </location>
    <ligand>
        <name>Ca(2+)</name>
        <dbReference type="ChEBI" id="CHEBI:29108"/>
        <label>1</label>
    </ligand>
</feature>
<comment type="similarity">
    <text evidence="3">Belongs to the peroxidase family. Ascorbate peroxidase subfamily.</text>
</comment>
<dbReference type="GO" id="GO:0046872">
    <property type="term" value="F:metal ion binding"/>
    <property type="evidence" value="ECO:0007669"/>
    <property type="project" value="UniProtKB-KW"/>
</dbReference>
<evidence type="ECO:0000313" key="20">
    <source>
        <dbReference type="EMBL" id="KAG6594989.1"/>
    </source>
</evidence>
<keyword evidence="11 17" id="KW-1015">Disulfide bond</keyword>
<evidence type="ECO:0000256" key="16">
    <source>
        <dbReference type="PIRSR" id="PIRSR600823-4"/>
    </source>
</evidence>
<dbReference type="PROSITE" id="PS00436">
    <property type="entry name" value="PEROXIDASE_2"/>
    <property type="match status" value="1"/>
</dbReference>
<evidence type="ECO:0000256" key="3">
    <source>
        <dbReference type="ARBA" id="ARBA00006873"/>
    </source>
</evidence>
<keyword evidence="12" id="KW-0376">Hydrogen peroxide</keyword>
<dbReference type="InterPro" id="IPR019793">
    <property type="entry name" value="Peroxidases_heam-ligand_BS"/>
</dbReference>
<keyword evidence="7" id="KW-0349">Heme</keyword>
<evidence type="ECO:0000256" key="8">
    <source>
        <dbReference type="ARBA" id="ARBA00022723"/>
    </source>
</evidence>
<dbReference type="PANTHER" id="PTHR31517">
    <property type="match status" value="1"/>
</dbReference>
<dbReference type="Proteomes" id="UP000685013">
    <property type="component" value="Chromosome 7"/>
</dbReference>
<feature type="binding site" evidence="15">
    <location>
        <position position="74"/>
    </location>
    <ligand>
        <name>Ca(2+)</name>
        <dbReference type="ChEBI" id="CHEBI:29108"/>
        <label>1</label>
    </ligand>
</feature>
<feature type="binding site" evidence="15">
    <location>
        <position position="67"/>
    </location>
    <ligand>
        <name>Ca(2+)</name>
        <dbReference type="ChEBI" id="CHEBI:29108"/>
        <label>1</label>
    </ligand>
</feature>
<evidence type="ECO:0000256" key="2">
    <source>
        <dbReference type="ARBA" id="ARBA00002322"/>
    </source>
</evidence>
<dbReference type="GO" id="GO:0140825">
    <property type="term" value="F:lactoperoxidase activity"/>
    <property type="evidence" value="ECO:0007669"/>
    <property type="project" value="UniProtKB-EC"/>
</dbReference>
<feature type="disulfide bond" evidence="17">
    <location>
        <begin position="68"/>
        <end position="73"/>
    </location>
</feature>
<dbReference type="FunFam" id="1.10.520.10:FF:000008">
    <property type="entry name" value="Peroxidase"/>
    <property type="match status" value="1"/>
</dbReference>
<feature type="binding site" description="axial binding residue" evidence="15">
    <location>
        <position position="196"/>
    </location>
    <ligand>
        <name>heme b</name>
        <dbReference type="ChEBI" id="CHEBI:60344"/>
    </ligand>
    <ligandPart>
        <name>Fe</name>
        <dbReference type="ChEBI" id="CHEBI:18248"/>
    </ligandPart>
</feature>
<feature type="chain" id="PRO_5043775712" description="peroxidase" evidence="18">
    <location>
        <begin position="25"/>
        <end position="328"/>
    </location>
</feature>
<evidence type="ECO:0000256" key="1">
    <source>
        <dbReference type="ARBA" id="ARBA00000189"/>
    </source>
</evidence>
<dbReference type="GO" id="GO:0020037">
    <property type="term" value="F:heme binding"/>
    <property type="evidence" value="ECO:0007669"/>
    <property type="project" value="InterPro"/>
</dbReference>
<evidence type="ECO:0000256" key="5">
    <source>
        <dbReference type="ARBA" id="ARBA00022525"/>
    </source>
</evidence>
<evidence type="ECO:0000313" key="21">
    <source>
        <dbReference type="Proteomes" id="UP000685013"/>
    </source>
</evidence>
<evidence type="ECO:0000256" key="17">
    <source>
        <dbReference type="PIRSR" id="PIRSR600823-5"/>
    </source>
</evidence>
<feature type="disulfide bond" evidence="17">
    <location>
        <begin position="203"/>
        <end position="235"/>
    </location>
</feature>
<dbReference type="FunFam" id="1.10.420.10:FF:000001">
    <property type="entry name" value="Peroxidase"/>
    <property type="match status" value="1"/>
</dbReference>
<reference evidence="20 21" key="1">
    <citation type="journal article" date="2021" name="Hortic Res">
        <title>The domestication of Cucurbita argyrosperma as revealed by the genome of its wild relative.</title>
        <authorList>
            <person name="Barrera-Redondo J."/>
            <person name="Sanchez-de la Vega G."/>
            <person name="Aguirre-Liguori J.A."/>
            <person name="Castellanos-Morales G."/>
            <person name="Gutierrez-Guerrero Y.T."/>
            <person name="Aguirre-Dugua X."/>
            <person name="Aguirre-Planter E."/>
            <person name="Tenaillon M.I."/>
            <person name="Lira-Saade R."/>
            <person name="Eguiarte L.E."/>
        </authorList>
    </citation>
    <scope>NUCLEOTIDE SEQUENCE [LARGE SCALE GENOMIC DNA]</scope>
    <source>
        <strain evidence="20">JBR-2021</strain>
    </source>
</reference>
<keyword evidence="6 20" id="KW-0575">Peroxidase</keyword>
<keyword evidence="15" id="KW-0106">Calcium</keyword>
<sequence>MGRFNLLIALSLLSLSVFPSPSVAQLRQNFYADICPNVETIVRNEVAKKFQQTFVTVPATLRLFFHDCFVQGCDASVIIASTASNKAEKDHPDNLSLAGDGFDTVIKAKAAVDAIPQCRNRVSCADILTMATRDVIKLSGGPSYAVELGRLDGLISKASDVDGRLPGPTFNLNQLNSLFAANGLSQQDMIALSAAHTLGFSHCGKFANRIYSFAPGNPVDPTLNKTYATQLQQMCPKNVDPRVAINMDPITPRTFDNIYFKNLQQGMGLFTSDQVLFTDTRSRPTVDAWAGDSQAFNKAFVDAMTKLGRVGVKSGRNGNIRRDCGAFN</sequence>
<feature type="signal peptide" evidence="18">
    <location>
        <begin position="1"/>
        <end position="24"/>
    </location>
</feature>
<feature type="non-terminal residue" evidence="20">
    <location>
        <position position="1"/>
    </location>
</feature>
<evidence type="ECO:0000256" key="15">
    <source>
        <dbReference type="PIRSR" id="PIRSR600823-3"/>
    </source>
</evidence>
<evidence type="ECO:0000256" key="9">
    <source>
        <dbReference type="ARBA" id="ARBA00023002"/>
    </source>
</evidence>
<feature type="domain" description="Plant heme peroxidase family profile" evidence="19">
    <location>
        <begin position="25"/>
        <end position="328"/>
    </location>
</feature>
<keyword evidence="5" id="KW-0964">Secreted</keyword>
<dbReference type="CDD" id="cd00693">
    <property type="entry name" value="secretory_peroxidase"/>
    <property type="match status" value="1"/>
</dbReference>
<dbReference type="PROSITE" id="PS00435">
    <property type="entry name" value="PEROXIDASE_1"/>
    <property type="match status" value="1"/>
</dbReference>
<dbReference type="EC" id="1.11.1.7" evidence="4"/>
<feature type="binding site" evidence="15">
    <location>
        <position position="251"/>
    </location>
    <ligand>
        <name>Ca(2+)</name>
        <dbReference type="ChEBI" id="CHEBI:29108"/>
        <label>2</label>
    </ligand>
</feature>
<evidence type="ECO:0000256" key="11">
    <source>
        <dbReference type="ARBA" id="ARBA00023157"/>
    </source>
</evidence>
<protein>
    <recommendedName>
        <fullName evidence="4">peroxidase</fullName>
        <ecNumber evidence="4">1.11.1.7</ecNumber>
    </recommendedName>
</protein>
<feature type="binding site" evidence="14">
    <location>
        <position position="166"/>
    </location>
    <ligand>
        <name>substrate</name>
    </ligand>
</feature>
<dbReference type="GO" id="GO:0006979">
    <property type="term" value="P:response to oxidative stress"/>
    <property type="evidence" value="ECO:0007669"/>
    <property type="project" value="InterPro"/>
</dbReference>
<evidence type="ECO:0000256" key="6">
    <source>
        <dbReference type="ARBA" id="ARBA00022559"/>
    </source>
</evidence>
<feature type="binding site" evidence="15">
    <location>
        <position position="197"/>
    </location>
    <ligand>
        <name>Ca(2+)</name>
        <dbReference type="ChEBI" id="CHEBI:29108"/>
        <label>2</label>
    </ligand>
</feature>
<dbReference type="PROSITE" id="PS50873">
    <property type="entry name" value="PEROXIDASE_4"/>
    <property type="match status" value="1"/>
</dbReference>
<feature type="binding site" evidence="15">
    <location>
        <position position="248"/>
    </location>
    <ligand>
        <name>Ca(2+)</name>
        <dbReference type="ChEBI" id="CHEBI:29108"/>
        <label>2</label>
    </ligand>
</feature>
<proteinExistence type="inferred from homology"/>
<evidence type="ECO:0000256" key="14">
    <source>
        <dbReference type="PIRSR" id="PIRSR600823-2"/>
    </source>
</evidence>
<evidence type="ECO:0000256" key="7">
    <source>
        <dbReference type="ARBA" id="ARBA00022617"/>
    </source>
</evidence>
<dbReference type="InterPro" id="IPR019794">
    <property type="entry name" value="Peroxidases_AS"/>
</dbReference>
<dbReference type="InterPro" id="IPR002016">
    <property type="entry name" value="Haem_peroxidase"/>
</dbReference>
<keyword evidence="10 15" id="KW-0408">Iron</keyword>
<evidence type="ECO:0000256" key="13">
    <source>
        <dbReference type="PIRSR" id="PIRSR600823-1"/>
    </source>
</evidence>
<dbReference type="Pfam" id="PF00141">
    <property type="entry name" value="peroxidase"/>
    <property type="match status" value="1"/>
</dbReference>
<evidence type="ECO:0000256" key="4">
    <source>
        <dbReference type="ARBA" id="ARBA00012313"/>
    </source>
</evidence>
<feature type="disulfide bond" evidence="17">
    <location>
        <begin position="35"/>
        <end position="118"/>
    </location>
</feature>
<comment type="function">
    <text evidence="2">Removal of H(2)O(2), oxidation of toxic reductants, biosynthesis and degradation of lignin, suberization, auxin catabolism, response to environmental stresses such as wounding, pathogen attack and oxidative stress. These functions might be dependent on each isozyme/isoform in each plant tissue.</text>
</comment>
<dbReference type="EMBL" id="JAGKQH010000007">
    <property type="protein sequence ID" value="KAG6594989.1"/>
    <property type="molecule type" value="Genomic_DNA"/>
</dbReference>
<feature type="binding site" evidence="15">
    <location>
        <position position="76"/>
    </location>
    <ligand>
        <name>Ca(2+)</name>
        <dbReference type="ChEBI" id="CHEBI:29108"/>
        <label>1</label>
    </ligand>
</feature>
<keyword evidence="21" id="KW-1185">Reference proteome</keyword>
<evidence type="ECO:0000256" key="10">
    <source>
        <dbReference type="ARBA" id="ARBA00023004"/>
    </source>
</evidence>
<dbReference type="InterPro" id="IPR033905">
    <property type="entry name" value="Secretory_peroxidase"/>
</dbReference>
<feature type="binding site" evidence="15">
    <location>
        <position position="72"/>
    </location>
    <ligand>
        <name>Ca(2+)</name>
        <dbReference type="ChEBI" id="CHEBI:29108"/>
        <label>1</label>
    </ligand>
</feature>
<evidence type="ECO:0000259" key="19">
    <source>
        <dbReference type="PROSITE" id="PS50873"/>
    </source>
</evidence>
<evidence type="ECO:0000256" key="18">
    <source>
        <dbReference type="SAM" id="SignalP"/>
    </source>
</evidence>
<dbReference type="AlphaFoldDB" id="A0AAV6NBI8"/>
<feature type="binding site" evidence="15">
    <location>
        <position position="70"/>
    </location>
    <ligand>
        <name>Ca(2+)</name>
        <dbReference type="ChEBI" id="CHEBI:29108"/>
        <label>1</label>
    </ligand>
</feature>
<feature type="disulfide bond" evidence="17">
    <location>
        <begin position="124"/>
        <end position="324"/>
    </location>
</feature>
<comment type="catalytic activity">
    <reaction evidence="1">
        <text>2 a phenolic donor + H2O2 = 2 a phenolic radical donor + 2 H2O</text>
        <dbReference type="Rhea" id="RHEA:56136"/>
        <dbReference type="ChEBI" id="CHEBI:15377"/>
        <dbReference type="ChEBI" id="CHEBI:16240"/>
        <dbReference type="ChEBI" id="CHEBI:139520"/>
        <dbReference type="ChEBI" id="CHEBI:139521"/>
        <dbReference type="EC" id="1.11.1.7"/>
    </reaction>
</comment>